<dbReference type="PRINTS" id="PR01641">
    <property type="entry name" value="PROMCHFAMILY"/>
</dbReference>
<protein>
    <recommendedName>
        <fullName evidence="4">Melanin-concentrating hormone</fullName>
    </recommendedName>
</protein>
<gene>
    <name evidence="2" type="ORF">Q5P01_003788</name>
</gene>
<comment type="caution">
    <text evidence="2">The sequence shown here is derived from an EMBL/GenBank/DDBJ whole genome shotgun (WGS) entry which is preliminary data.</text>
</comment>
<name>A0AA88T0N2_CHASR</name>
<dbReference type="GO" id="GO:0031777">
    <property type="term" value="F:type 1 melanin-concentrating hormone receptor binding"/>
    <property type="evidence" value="ECO:0007669"/>
    <property type="project" value="TreeGrafter"/>
</dbReference>
<proteinExistence type="predicted"/>
<feature type="chain" id="PRO_5041734350" description="Melanin-concentrating hormone" evidence="1">
    <location>
        <begin position="20"/>
        <end position="142"/>
    </location>
</feature>
<dbReference type="PANTHER" id="PTHR12091:SF2">
    <property type="entry name" value="PRO-MCH PRECURSOR"/>
    <property type="match status" value="1"/>
</dbReference>
<organism evidence="2 3">
    <name type="scientific">Channa striata</name>
    <name type="common">Snakehead murrel</name>
    <name type="synonym">Ophicephalus striatus</name>
    <dbReference type="NCBI Taxonomy" id="64152"/>
    <lineage>
        <taxon>Eukaryota</taxon>
        <taxon>Metazoa</taxon>
        <taxon>Chordata</taxon>
        <taxon>Craniata</taxon>
        <taxon>Vertebrata</taxon>
        <taxon>Euteleostomi</taxon>
        <taxon>Actinopterygii</taxon>
        <taxon>Neopterygii</taxon>
        <taxon>Teleostei</taxon>
        <taxon>Neoteleostei</taxon>
        <taxon>Acanthomorphata</taxon>
        <taxon>Anabantaria</taxon>
        <taxon>Anabantiformes</taxon>
        <taxon>Channoidei</taxon>
        <taxon>Channidae</taxon>
        <taxon>Channa</taxon>
    </lineage>
</organism>
<evidence type="ECO:0008006" key="4">
    <source>
        <dbReference type="Google" id="ProtNLM"/>
    </source>
</evidence>
<dbReference type="Proteomes" id="UP001187415">
    <property type="component" value="Unassembled WGS sequence"/>
</dbReference>
<dbReference type="Pfam" id="PF05824">
    <property type="entry name" value="Pro-MCH"/>
    <property type="match status" value="1"/>
</dbReference>
<keyword evidence="3" id="KW-1185">Reference proteome</keyword>
<dbReference type="GO" id="GO:0030354">
    <property type="term" value="F:melanin-concentrating hormone activity"/>
    <property type="evidence" value="ECO:0007669"/>
    <property type="project" value="InterPro"/>
</dbReference>
<dbReference type="InterPro" id="IPR005456">
    <property type="entry name" value="Prepro-melanin_conc_hormone"/>
</dbReference>
<dbReference type="GO" id="GO:0045202">
    <property type="term" value="C:synapse"/>
    <property type="evidence" value="ECO:0007669"/>
    <property type="project" value="GOC"/>
</dbReference>
<feature type="signal peptide" evidence="1">
    <location>
        <begin position="1"/>
        <end position="19"/>
    </location>
</feature>
<dbReference type="PANTHER" id="PTHR12091">
    <property type="entry name" value="MELANIN-CONCENTRATING HORMONE"/>
    <property type="match status" value="1"/>
</dbReference>
<dbReference type="AlphaFoldDB" id="A0AA88T0N2"/>
<keyword evidence="1" id="KW-0732">Signal</keyword>
<dbReference type="GO" id="GO:0007268">
    <property type="term" value="P:chemical synaptic transmission"/>
    <property type="evidence" value="ECO:0007669"/>
    <property type="project" value="InterPro"/>
</dbReference>
<evidence type="ECO:0000313" key="2">
    <source>
        <dbReference type="EMBL" id="KAK2859168.1"/>
    </source>
</evidence>
<dbReference type="EMBL" id="JAUPFM010000002">
    <property type="protein sequence ID" value="KAK2859168.1"/>
    <property type="molecule type" value="Genomic_DNA"/>
</dbReference>
<accession>A0AA88T0N2</accession>
<reference evidence="2" key="1">
    <citation type="submission" date="2023-07" db="EMBL/GenBank/DDBJ databases">
        <title>Chromosome-level Genome Assembly of Striped Snakehead (Channa striata).</title>
        <authorList>
            <person name="Liu H."/>
        </authorList>
    </citation>
    <scope>NUCLEOTIDE SEQUENCE</scope>
    <source>
        <strain evidence="2">Gz</strain>
        <tissue evidence="2">Muscle</tissue>
    </source>
</reference>
<sequence>MISVYSLLFSLVLFSELNSHLVTVAMPTTKIEDGSSEQGVMGSLWRDESMSESAVPLYRRTLVLDDVKDEDGSPRVLVSGSRLEGHSMRGLNSALTRNLPLLTDRSLSHSPADYGLKLDRQDTDLDMLRCMIGRVYRPCWKV</sequence>
<evidence type="ECO:0000313" key="3">
    <source>
        <dbReference type="Proteomes" id="UP001187415"/>
    </source>
</evidence>
<evidence type="ECO:0000256" key="1">
    <source>
        <dbReference type="SAM" id="SignalP"/>
    </source>
</evidence>